<evidence type="ECO:0000313" key="6">
    <source>
        <dbReference type="Proteomes" id="UP000248916"/>
    </source>
</evidence>
<keyword evidence="2" id="KW-0645">Protease</keyword>
<dbReference type="PANTHER" id="PTHR31817">
    <property type="match status" value="1"/>
</dbReference>
<reference evidence="5 6" key="1">
    <citation type="submission" date="2018-06" db="EMBL/GenBank/DDBJ databases">
        <title>Genomic Encyclopedia of Archaeal and Bacterial Type Strains, Phase II (KMG-II): from individual species to whole genera.</title>
        <authorList>
            <person name="Goeker M."/>
        </authorList>
    </citation>
    <scope>NUCLEOTIDE SEQUENCE [LARGE SCALE GENOMIC DNA]</scope>
    <source>
        <strain evidence="5 6">DSM 22009</strain>
    </source>
</reference>
<proteinExistence type="predicted"/>
<dbReference type="RefSeq" id="WP_170133827.1">
    <property type="nucleotide sequence ID" value="NZ_QKZL01000002.1"/>
</dbReference>
<organism evidence="5 6">
    <name type="scientific">Palleronia aestuarii</name>
    <dbReference type="NCBI Taxonomy" id="568105"/>
    <lineage>
        <taxon>Bacteria</taxon>
        <taxon>Pseudomonadati</taxon>
        <taxon>Pseudomonadota</taxon>
        <taxon>Alphaproteobacteria</taxon>
        <taxon>Rhodobacterales</taxon>
        <taxon>Roseobacteraceae</taxon>
        <taxon>Palleronia</taxon>
    </lineage>
</organism>
<keyword evidence="3" id="KW-0378">Hydrolase</keyword>
<dbReference type="GO" id="GO:0008237">
    <property type="term" value="F:metallopeptidase activity"/>
    <property type="evidence" value="ECO:0007669"/>
    <property type="project" value="UniProtKB-KW"/>
</dbReference>
<dbReference type="EMBL" id="QKZL01000002">
    <property type="protein sequence ID" value="PZX18802.1"/>
    <property type="molecule type" value="Genomic_DNA"/>
</dbReference>
<dbReference type="GO" id="GO:0006508">
    <property type="term" value="P:proteolysis"/>
    <property type="evidence" value="ECO:0007669"/>
    <property type="project" value="UniProtKB-KW"/>
</dbReference>
<dbReference type="Pfam" id="PF08014">
    <property type="entry name" value="MATCAP"/>
    <property type="match status" value="1"/>
</dbReference>
<dbReference type="PANTHER" id="PTHR31817:SF0">
    <property type="entry name" value="CHROMOSOME UNDETERMINED SCAFFOLD_67, WHOLE GENOME SHOTGUN SEQUENCE"/>
    <property type="match status" value="1"/>
</dbReference>
<dbReference type="GO" id="GO:0080164">
    <property type="term" value="P:regulation of nitric oxide metabolic process"/>
    <property type="evidence" value="ECO:0007669"/>
    <property type="project" value="TreeGrafter"/>
</dbReference>
<name>A0A2W7P5W5_9RHOB</name>
<evidence type="ECO:0000256" key="2">
    <source>
        <dbReference type="ARBA" id="ARBA00022670"/>
    </source>
</evidence>
<keyword evidence="6" id="KW-1185">Reference proteome</keyword>
<evidence type="ECO:0000256" key="3">
    <source>
        <dbReference type="ARBA" id="ARBA00022801"/>
    </source>
</evidence>
<evidence type="ECO:0000256" key="1">
    <source>
        <dbReference type="ARBA" id="ARBA00001947"/>
    </source>
</evidence>
<sequence length="390" mass="42218">MSHALDPAAQEADAALFAIETEIDWLSAVSPTGNHDRWTAFVGSEYRAAPALTYAPHATDFDALRGRLTELPLDDIEHPLIELLLREKRSELQRQIDLVALRGKDGFIQASVALFGAPDAVLLRQAREILENVPVVADPSDPVGAGEIAVAALAARDVYKKADPDFDFGVFVEADINSALMVNHGTLWIDADTKVPRDRVGALIAHEVGTHVVTRQNGRRQPLKQMETGLPDYDPLQEGLATLAEWLAGCLPPQRLRVLAARVVAADMAIAGRSLEEVFTCLHETHSITRHAAFDTAVRALRGGGLTKDAVYLEGLVDLLAWLGEGHDIAPLYAGKFALSQLPTISKLTEEGFLLPPALLPTHLTGEGCAARLDAARTTPITEFYSKDLT</sequence>
<gene>
    <name evidence="5" type="ORF">LX81_00495</name>
</gene>
<protein>
    <submittedName>
        <fullName evidence="5">Uncharacterized protein (TIGR02421 family)</fullName>
    </submittedName>
</protein>
<accession>A0A2W7P5W5</accession>
<dbReference type="Proteomes" id="UP000248916">
    <property type="component" value="Unassembled WGS sequence"/>
</dbReference>
<dbReference type="AlphaFoldDB" id="A0A2W7P5W5"/>
<comment type="cofactor">
    <cofactor evidence="1">
        <name>Zn(2+)</name>
        <dbReference type="ChEBI" id="CHEBI:29105"/>
    </cofactor>
</comment>
<evidence type="ECO:0000313" key="5">
    <source>
        <dbReference type="EMBL" id="PZX18802.1"/>
    </source>
</evidence>
<comment type="caution">
    <text evidence="5">The sequence shown here is derived from an EMBL/GenBank/DDBJ whole genome shotgun (WGS) entry which is preliminary data.</text>
</comment>
<dbReference type="SMART" id="SM01154">
    <property type="entry name" value="DUF1704"/>
    <property type="match status" value="1"/>
</dbReference>
<keyword evidence="4" id="KW-0482">Metalloprotease</keyword>
<dbReference type="InterPro" id="IPR012548">
    <property type="entry name" value="MATCAP"/>
</dbReference>
<evidence type="ECO:0000256" key="4">
    <source>
        <dbReference type="ARBA" id="ARBA00023049"/>
    </source>
</evidence>